<organism evidence="4 5">
    <name type="scientific">Streptomyces griseofuscus</name>
    <dbReference type="NCBI Taxonomy" id="146922"/>
    <lineage>
        <taxon>Bacteria</taxon>
        <taxon>Bacillati</taxon>
        <taxon>Actinomycetota</taxon>
        <taxon>Actinomycetes</taxon>
        <taxon>Kitasatosporales</taxon>
        <taxon>Streptomycetaceae</taxon>
        <taxon>Streptomyces</taxon>
    </lineage>
</organism>
<dbReference type="KEGG" id="sgf:HEP81_07732"/>
<dbReference type="GO" id="GO:0016747">
    <property type="term" value="F:acyltransferase activity, transferring groups other than amino-acyl groups"/>
    <property type="evidence" value="ECO:0007669"/>
    <property type="project" value="InterPro"/>
</dbReference>
<dbReference type="PANTHER" id="PTHR43072:SF23">
    <property type="entry name" value="UPF0039 PROTEIN C11D3.02C"/>
    <property type="match status" value="1"/>
</dbReference>
<dbReference type="SUPFAM" id="SSF55729">
    <property type="entry name" value="Acyl-CoA N-acyltransferases (Nat)"/>
    <property type="match status" value="1"/>
</dbReference>
<feature type="domain" description="N-acetyltransferase" evidence="3">
    <location>
        <begin position="9"/>
        <end position="172"/>
    </location>
</feature>
<dbReference type="CDD" id="cd04301">
    <property type="entry name" value="NAT_SF"/>
    <property type="match status" value="1"/>
</dbReference>
<dbReference type="Pfam" id="PF00583">
    <property type="entry name" value="Acetyltransf_1"/>
    <property type="match status" value="1"/>
</dbReference>
<evidence type="ECO:0000313" key="4">
    <source>
        <dbReference type="EMBL" id="QNT97963.1"/>
    </source>
</evidence>
<dbReference type="EMBL" id="CP051006">
    <property type="protein sequence ID" value="QNT97963.1"/>
    <property type="molecule type" value="Genomic_DNA"/>
</dbReference>
<dbReference type="RefSeq" id="WP_190276079.1">
    <property type="nucleotide sequence ID" value="NZ_CP051006.1"/>
</dbReference>
<evidence type="ECO:0000256" key="1">
    <source>
        <dbReference type="ARBA" id="ARBA00022679"/>
    </source>
</evidence>
<keyword evidence="2" id="KW-0012">Acyltransferase</keyword>
<dbReference type="PANTHER" id="PTHR43072">
    <property type="entry name" value="N-ACETYLTRANSFERASE"/>
    <property type="match status" value="1"/>
</dbReference>
<gene>
    <name evidence="4" type="ORF">HEP81_07732</name>
</gene>
<dbReference type="Proteomes" id="UP000516422">
    <property type="component" value="Chromosome"/>
</dbReference>
<dbReference type="GeneID" id="91467224"/>
<protein>
    <submittedName>
        <fullName evidence="4">Phosphinothricin acetyltransferase</fullName>
    </submittedName>
</protein>
<dbReference type="InterPro" id="IPR000182">
    <property type="entry name" value="GNAT_dom"/>
</dbReference>
<keyword evidence="1 4" id="KW-0808">Transferase</keyword>
<evidence type="ECO:0000256" key="2">
    <source>
        <dbReference type="ARBA" id="ARBA00023315"/>
    </source>
</evidence>
<dbReference type="PROSITE" id="PS51186">
    <property type="entry name" value="GNAT"/>
    <property type="match status" value="1"/>
</dbReference>
<reference evidence="4 5" key="1">
    <citation type="submission" date="2020-04" db="EMBL/GenBank/DDBJ databases">
        <title>Characterization and engineering of Streptomyces griseofuscus DSM40191 as a potential heterologous host for expression of BGCs.</title>
        <authorList>
            <person name="Gren T."/>
            <person name="Whitford C.M."/>
            <person name="Mohite O.S."/>
            <person name="Joergensen T.S."/>
            <person name="Nielsen J.B."/>
            <person name="Lee S.Y."/>
            <person name="Weber T."/>
        </authorList>
    </citation>
    <scope>NUCLEOTIDE SEQUENCE [LARGE SCALE GENOMIC DNA]</scope>
    <source>
        <strain evidence="4 5">DSM 40191</strain>
    </source>
</reference>
<evidence type="ECO:0000259" key="3">
    <source>
        <dbReference type="PROSITE" id="PS51186"/>
    </source>
</evidence>
<proteinExistence type="predicted"/>
<dbReference type="InterPro" id="IPR016181">
    <property type="entry name" value="Acyl_CoA_acyltransferase"/>
</dbReference>
<accession>A0A7H1QCD3</accession>
<dbReference type="Gene3D" id="3.40.630.30">
    <property type="match status" value="1"/>
</dbReference>
<dbReference type="AlphaFoldDB" id="A0A7H1QCD3"/>
<name>A0A7H1QCD3_9ACTN</name>
<evidence type="ECO:0000313" key="5">
    <source>
        <dbReference type="Proteomes" id="UP000516422"/>
    </source>
</evidence>
<sequence length="185" mass="20555">MHEIYETAVELVPAITDDLPGIVAIQNHTAATSHARFATRPHRMEERRDWFAQFAETGPYRMLVARRGNQVLGYACSQCYRDQDAFRETVEVSIGLGEDSRGQGLGTALYRALFGLLADEPVHVALAGIALPNDVSVALHRKFGFAEIGTFNEYAVKNGQYLSSLWMQRLQSTPFPGPDRSCLLP</sequence>